<evidence type="ECO:0000313" key="9">
    <source>
        <dbReference type="Proteomes" id="UP001642487"/>
    </source>
</evidence>
<evidence type="ECO:0000256" key="5">
    <source>
        <dbReference type="ARBA" id="ARBA00023242"/>
    </source>
</evidence>
<evidence type="ECO:0000256" key="4">
    <source>
        <dbReference type="ARBA" id="ARBA00023163"/>
    </source>
</evidence>
<dbReference type="PROSITE" id="PS50811">
    <property type="entry name" value="WRKY"/>
    <property type="match status" value="1"/>
</dbReference>
<dbReference type="PANTHER" id="PTHR31282">
    <property type="entry name" value="WRKY TRANSCRIPTION FACTOR 21-RELATED"/>
    <property type="match status" value="1"/>
</dbReference>
<reference evidence="8 9" key="1">
    <citation type="submission" date="2024-03" db="EMBL/GenBank/DDBJ databases">
        <authorList>
            <person name="Gkanogiannis A."/>
            <person name="Becerra Lopez-Lavalle L."/>
        </authorList>
    </citation>
    <scope>NUCLEOTIDE SEQUENCE [LARGE SCALE GENOMIC DNA]</scope>
</reference>
<dbReference type="InterPro" id="IPR036576">
    <property type="entry name" value="WRKY_dom_sf"/>
</dbReference>
<dbReference type="EMBL" id="OZ021740">
    <property type="protein sequence ID" value="CAK9323946.1"/>
    <property type="molecule type" value="Genomic_DNA"/>
</dbReference>
<accession>A0ABP0YY38</accession>
<evidence type="ECO:0000256" key="1">
    <source>
        <dbReference type="ARBA" id="ARBA00004123"/>
    </source>
</evidence>
<dbReference type="SUPFAM" id="SSF118290">
    <property type="entry name" value="WRKY DNA-binding domain"/>
    <property type="match status" value="1"/>
</dbReference>
<comment type="subcellular location">
    <subcellularLocation>
        <location evidence="1">Nucleus</location>
    </subcellularLocation>
</comment>
<evidence type="ECO:0000256" key="6">
    <source>
        <dbReference type="SAM" id="MobiDB-lite"/>
    </source>
</evidence>
<name>A0ABP0YY38_9ROSI</name>
<evidence type="ECO:0000256" key="3">
    <source>
        <dbReference type="ARBA" id="ARBA00023125"/>
    </source>
</evidence>
<keyword evidence="5" id="KW-0539">Nucleus</keyword>
<feature type="domain" description="WRKY" evidence="7">
    <location>
        <begin position="160"/>
        <end position="222"/>
    </location>
</feature>
<protein>
    <recommendedName>
        <fullName evidence="7">WRKY domain-containing protein</fullName>
    </recommendedName>
</protein>
<evidence type="ECO:0000256" key="2">
    <source>
        <dbReference type="ARBA" id="ARBA00023015"/>
    </source>
</evidence>
<dbReference type="InterPro" id="IPR044810">
    <property type="entry name" value="WRKY_plant"/>
</dbReference>
<evidence type="ECO:0000259" key="7">
    <source>
        <dbReference type="PROSITE" id="PS50811"/>
    </source>
</evidence>
<organism evidence="8 9">
    <name type="scientific">Citrullus colocynthis</name>
    <name type="common">colocynth</name>
    <dbReference type="NCBI Taxonomy" id="252529"/>
    <lineage>
        <taxon>Eukaryota</taxon>
        <taxon>Viridiplantae</taxon>
        <taxon>Streptophyta</taxon>
        <taxon>Embryophyta</taxon>
        <taxon>Tracheophyta</taxon>
        <taxon>Spermatophyta</taxon>
        <taxon>Magnoliopsida</taxon>
        <taxon>eudicotyledons</taxon>
        <taxon>Gunneridae</taxon>
        <taxon>Pentapetalae</taxon>
        <taxon>rosids</taxon>
        <taxon>fabids</taxon>
        <taxon>Cucurbitales</taxon>
        <taxon>Cucurbitaceae</taxon>
        <taxon>Benincaseae</taxon>
        <taxon>Citrullus</taxon>
    </lineage>
</organism>
<proteinExistence type="predicted"/>
<dbReference type="Pfam" id="PF03106">
    <property type="entry name" value="WRKY"/>
    <property type="match status" value="1"/>
</dbReference>
<dbReference type="InterPro" id="IPR003657">
    <property type="entry name" value="WRKY_dom"/>
</dbReference>
<keyword evidence="3" id="KW-0238">DNA-binding</keyword>
<dbReference type="SMART" id="SM00774">
    <property type="entry name" value="WRKY"/>
    <property type="match status" value="1"/>
</dbReference>
<keyword evidence="2" id="KW-0805">Transcription regulation</keyword>
<feature type="region of interest" description="Disordered" evidence="6">
    <location>
        <begin position="122"/>
        <end position="143"/>
    </location>
</feature>
<dbReference type="Gene3D" id="2.20.25.80">
    <property type="entry name" value="WRKY domain"/>
    <property type="match status" value="1"/>
</dbReference>
<keyword evidence="9" id="KW-1185">Reference proteome</keyword>
<gene>
    <name evidence="8" type="ORF">CITCOLO1_LOCUS16162</name>
</gene>
<keyword evidence="4" id="KW-0804">Transcription</keyword>
<dbReference type="Proteomes" id="UP001642487">
    <property type="component" value="Chromosome 6"/>
</dbReference>
<sequence>MEEAVSLILRGCSLARQLEFNVLNLGSNNINVPQPHLMARSCDEILGVFSAAKERLSSHEQWPPFTAVQREVGLEEWLRSTCSQAMELAQMQTRSPAPSSAVVAVPVPAAVEDSGKLIAMGFSTSSSSSSTKARRRKDDTEKRTVRVAAPRIGNTELPPDDGFTWRKYGQKEILGSRFPRGYFRCTHQKLYHCPAKKHVQRLDDDPYTFEVTYRSDHTCHMSATAPSAPPPPPPAIAGGQHISQFRPPSTGWLSVEVVGSASASVSGGPATVRYGKDVAEQFPVVDLADVMFNSGTGSSNSMESIFAADVADDHHHKWKKDDKKN</sequence>
<evidence type="ECO:0000313" key="8">
    <source>
        <dbReference type="EMBL" id="CAK9323946.1"/>
    </source>
</evidence>